<keyword evidence="2" id="KW-0472">Membrane</keyword>
<dbReference type="Pfam" id="PF01757">
    <property type="entry name" value="Acyl_transf_3"/>
    <property type="match status" value="1"/>
</dbReference>
<feature type="transmembrane region" description="Helical" evidence="2">
    <location>
        <begin position="95"/>
        <end position="113"/>
    </location>
</feature>
<accession>A0A3N2C1N6</accession>
<feature type="transmembrane region" description="Helical" evidence="2">
    <location>
        <begin position="298"/>
        <end position="322"/>
    </location>
</feature>
<keyword evidence="5" id="KW-1185">Reference proteome</keyword>
<proteinExistence type="predicted"/>
<feature type="transmembrane region" description="Helical" evidence="2">
    <location>
        <begin position="12"/>
        <end position="34"/>
    </location>
</feature>
<evidence type="ECO:0000313" key="5">
    <source>
        <dbReference type="Proteomes" id="UP000266915"/>
    </source>
</evidence>
<feature type="domain" description="Acyltransferase 3" evidence="3">
    <location>
        <begin position="9"/>
        <end position="344"/>
    </location>
</feature>
<feature type="transmembrane region" description="Helical" evidence="2">
    <location>
        <begin position="206"/>
        <end position="223"/>
    </location>
</feature>
<keyword evidence="2" id="KW-0812">Transmembrane</keyword>
<reference evidence="4 5" key="1">
    <citation type="submission" date="2018-11" db="EMBL/GenBank/DDBJ databases">
        <title>Sequencing the genomes of 1000 actinobacteria strains.</title>
        <authorList>
            <person name="Klenk H.-P."/>
        </authorList>
    </citation>
    <scope>NUCLEOTIDE SEQUENCE [LARGE SCALE GENOMIC DNA]</scope>
    <source>
        <strain evidence="4 5">DSM 14012</strain>
    </source>
</reference>
<organism evidence="4 5">
    <name type="scientific">Plantibacter flavus</name>
    <dbReference type="NCBI Taxonomy" id="150123"/>
    <lineage>
        <taxon>Bacteria</taxon>
        <taxon>Bacillati</taxon>
        <taxon>Actinomycetota</taxon>
        <taxon>Actinomycetes</taxon>
        <taxon>Micrococcales</taxon>
        <taxon>Microbacteriaceae</taxon>
        <taxon>Plantibacter</taxon>
    </lineage>
</organism>
<dbReference type="Proteomes" id="UP000266915">
    <property type="component" value="Unassembled WGS sequence"/>
</dbReference>
<feature type="transmembrane region" description="Helical" evidence="2">
    <location>
        <begin position="235"/>
        <end position="254"/>
    </location>
</feature>
<feature type="transmembrane region" description="Helical" evidence="2">
    <location>
        <begin position="54"/>
        <end position="75"/>
    </location>
</feature>
<feature type="transmembrane region" description="Helical" evidence="2">
    <location>
        <begin position="157"/>
        <end position="175"/>
    </location>
</feature>
<evidence type="ECO:0000256" key="1">
    <source>
        <dbReference type="SAM" id="MobiDB-lite"/>
    </source>
</evidence>
<evidence type="ECO:0000259" key="3">
    <source>
        <dbReference type="Pfam" id="PF01757"/>
    </source>
</evidence>
<feature type="transmembrane region" description="Helical" evidence="2">
    <location>
        <begin position="328"/>
        <end position="350"/>
    </location>
</feature>
<evidence type="ECO:0000313" key="4">
    <source>
        <dbReference type="EMBL" id="ROR81370.1"/>
    </source>
</evidence>
<name>A0A3N2C1N6_9MICO</name>
<dbReference type="AlphaFoldDB" id="A0A3N2C1N6"/>
<dbReference type="PANTHER" id="PTHR23028">
    <property type="entry name" value="ACETYLTRANSFERASE"/>
    <property type="match status" value="1"/>
</dbReference>
<feature type="transmembrane region" description="Helical" evidence="2">
    <location>
        <begin position="266"/>
        <end position="286"/>
    </location>
</feature>
<dbReference type="InterPro" id="IPR050879">
    <property type="entry name" value="Acyltransferase_3"/>
</dbReference>
<dbReference type="RefSeq" id="WP_085510549.1">
    <property type="nucleotide sequence ID" value="NZ_FXAP01000001.1"/>
</dbReference>
<dbReference type="InterPro" id="IPR002656">
    <property type="entry name" value="Acyl_transf_3_dom"/>
</dbReference>
<dbReference type="EMBL" id="RKHL01000001">
    <property type="protein sequence ID" value="ROR81370.1"/>
    <property type="molecule type" value="Genomic_DNA"/>
</dbReference>
<gene>
    <name evidence="4" type="ORF">EDD42_1427</name>
</gene>
<keyword evidence="2" id="KW-1133">Transmembrane helix</keyword>
<sequence>MNPSSGRLASLDGVRGVASVVVVLYHVSLLARPFATGRISEPAWDIATETPLKLLFAGTEAVQVFFVLSGLVVALPLLRGGASWPGFFAARFVRLYLPVWGSLLFAAALILLIPRDPASVTTGEWIANANATSVDPLHLLTEATLTPVSYDLVNTLWSLRWELIFTLLLPVAVLLARLLRRWAWPVAALMAVVMVLGRVAGMDAAVYLPAFFIGTLLAVRLDDLRAWAADRSRPLQWASLTGGSALLLVASWLSRPYVESSSTLGQALWGLSGVGAAGLIVVAIGSPFARRLLETPPVLWLGKVSFSLYLVHAPILATLAFMFGDERWWLVGIVGVPLSLLIAAGFFQLVERPSHGLARRVGRGVQTGVAAVRSRMLSRREGRARSASSGERPRATPEPTDG</sequence>
<comment type="caution">
    <text evidence="4">The sequence shown here is derived from an EMBL/GenBank/DDBJ whole genome shotgun (WGS) entry which is preliminary data.</text>
</comment>
<dbReference type="GO" id="GO:0016747">
    <property type="term" value="F:acyltransferase activity, transferring groups other than amino-acyl groups"/>
    <property type="evidence" value="ECO:0007669"/>
    <property type="project" value="InterPro"/>
</dbReference>
<feature type="region of interest" description="Disordered" evidence="1">
    <location>
        <begin position="374"/>
        <end position="402"/>
    </location>
</feature>
<evidence type="ECO:0000256" key="2">
    <source>
        <dbReference type="SAM" id="Phobius"/>
    </source>
</evidence>
<protein>
    <submittedName>
        <fullName evidence="4">Peptidoglycan/LPS O-acetylase OafA/YrhL</fullName>
    </submittedName>
</protein>